<comment type="similarity">
    <text evidence="1">Belongs to the bacterial secretin family.</text>
</comment>
<gene>
    <name evidence="4" type="ORF">O1D97_14900</name>
</gene>
<dbReference type="RefSeq" id="WP_269126841.1">
    <property type="nucleotide sequence ID" value="NZ_JAPUBN010000019.1"/>
</dbReference>
<comment type="caution">
    <text evidence="4">The sequence shown here is derived from an EMBL/GenBank/DDBJ whole genome shotgun (WGS) entry which is preliminary data.</text>
</comment>
<dbReference type="InterPro" id="IPR001775">
    <property type="entry name" value="GspD/PilQ"/>
</dbReference>
<evidence type="ECO:0000313" key="5">
    <source>
        <dbReference type="Proteomes" id="UP001149719"/>
    </source>
</evidence>
<evidence type="ECO:0000256" key="1">
    <source>
        <dbReference type="RuleBase" id="RU004003"/>
    </source>
</evidence>
<keyword evidence="5" id="KW-1185">Reference proteome</keyword>
<sequence length="433" mass="47392">MFAASSSVNIGEGEAKTLSFNEDISTVFISDSEVADYQVINKRKLVVYGKVIGQAHLVVFGEKGKTLQERKLIVNKSYTFIDDQLKFRFPNSDLTLTNFGEQFVISGVVPSEKEKEDAYRLVGELLGKEFSDYKVNWHLSDDQELEIDFLTRRTYTGLVNQIQVANTKQVNVKLTVAEVSSSFVDEIGINWGSVLGDGFAGNGQFSDFVIGFDADNIAAFISAVSDDTVGQVLAEPNLSVISGESASFLVGGEIPIVFRVDDGYKIEYKEIGVGLDLAAKVLTDDKIKLSIQPQVSSIDEQYANELLGIPGFKVRKARTTVELGDGQSFVLGGLLSSDDQESLSKIPGLGDIPILGSLFRYATTKRVKTELIIVATVNLVEPIESSSIQYPSIERTSSLSRFFVGLKPEKNTKLSPAAIKWRDEVLSTGGFKE</sequence>
<accession>A0ABT4JXC1</accession>
<organism evidence="4 5">
    <name type="scientific">Marinomonas phaeophyticola</name>
    <dbReference type="NCBI Taxonomy" id="3004091"/>
    <lineage>
        <taxon>Bacteria</taxon>
        <taxon>Pseudomonadati</taxon>
        <taxon>Pseudomonadota</taxon>
        <taxon>Gammaproteobacteria</taxon>
        <taxon>Oceanospirillales</taxon>
        <taxon>Oceanospirillaceae</taxon>
        <taxon>Marinomonas</taxon>
    </lineage>
</organism>
<dbReference type="PRINTS" id="PR00811">
    <property type="entry name" value="BCTERIALGSPD"/>
</dbReference>
<dbReference type="PANTHER" id="PTHR30332">
    <property type="entry name" value="PROBABLE GENERAL SECRETION PATHWAY PROTEIN D"/>
    <property type="match status" value="1"/>
</dbReference>
<proteinExistence type="inferred from homology"/>
<reference evidence="4" key="1">
    <citation type="submission" date="2022-12" db="EMBL/GenBank/DDBJ databases">
        <title>Marinomonas 15G1-11 sp. nov, isolated from marine algae.</title>
        <authorList>
            <person name="Butt M."/>
            <person name="Choi D.G."/>
            <person name="Kim J.M."/>
            <person name="Lee J.K."/>
            <person name="Baek J.H."/>
            <person name="Jeon C.O."/>
        </authorList>
    </citation>
    <scope>NUCLEOTIDE SEQUENCE</scope>
    <source>
        <strain evidence="4">15G1-11</strain>
    </source>
</reference>
<dbReference type="PANTHER" id="PTHR30332:SF17">
    <property type="entry name" value="TYPE IV PILIATION SYSTEM PROTEIN DR_0774-RELATED"/>
    <property type="match status" value="1"/>
</dbReference>
<evidence type="ECO:0000259" key="2">
    <source>
        <dbReference type="Pfam" id="PF00263"/>
    </source>
</evidence>
<feature type="domain" description="Pilus formation protein N-terminal" evidence="3">
    <location>
        <begin position="5"/>
        <end position="74"/>
    </location>
</feature>
<dbReference type="EMBL" id="JAPUBN010000019">
    <property type="protein sequence ID" value="MCZ2722861.1"/>
    <property type="molecule type" value="Genomic_DNA"/>
</dbReference>
<feature type="domain" description="Type II/III secretion system secretin-like" evidence="2">
    <location>
        <begin position="224"/>
        <end position="380"/>
    </location>
</feature>
<protein>
    <submittedName>
        <fullName evidence="4">Pilus assembly protein N-terminal domain-containing protein</fullName>
    </submittedName>
</protein>
<dbReference type="InterPro" id="IPR004846">
    <property type="entry name" value="T2SS/T3SS_dom"/>
</dbReference>
<dbReference type="Pfam" id="PF00263">
    <property type="entry name" value="Secretin"/>
    <property type="match status" value="1"/>
</dbReference>
<dbReference type="Pfam" id="PF13629">
    <property type="entry name" value="T2SS-T3SS_pil_N"/>
    <property type="match status" value="1"/>
</dbReference>
<evidence type="ECO:0000259" key="3">
    <source>
        <dbReference type="Pfam" id="PF13629"/>
    </source>
</evidence>
<dbReference type="InterPro" id="IPR050810">
    <property type="entry name" value="Bact_Secretion_Sys_Channel"/>
</dbReference>
<evidence type="ECO:0000313" key="4">
    <source>
        <dbReference type="EMBL" id="MCZ2722861.1"/>
    </source>
</evidence>
<dbReference type="Proteomes" id="UP001149719">
    <property type="component" value="Unassembled WGS sequence"/>
</dbReference>
<dbReference type="InterPro" id="IPR032789">
    <property type="entry name" value="T2SS-T3SS_pil_N"/>
</dbReference>
<name>A0ABT4JXC1_9GAMM</name>